<name>A0A059G6N8_9PROT</name>
<proteinExistence type="predicted"/>
<dbReference type="EMBL" id="ARYL01000014">
    <property type="protein sequence ID" value="KDA02476.1"/>
    <property type="molecule type" value="Genomic_DNA"/>
</dbReference>
<protein>
    <submittedName>
        <fullName evidence="1">Helix-turn-helix domain-containing protein</fullName>
    </submittedName>
</protein>
<keyword evidence="2" id="KW-1185">Reference proteome</keyword>
<evidence type="ECO:0000313" key="2">
    <source>
        <dbReference type="Proteomes" id="UP000024942"/>
    </source>
</evidence>
<reference evidence="1 2" key="1">
    <citation type="journal article" date="2014" name="Antonie Van Leeuwenhoek">
        <title>Hyphomonas beringensis sp. nov. and Hyphomonas chukchiensis sp. nov., isolated from surface seawater of the Bering Sea and Chukchi Sea.</title>
        <authorList>
            <person name="Li C."/>
            <person name="Lai Q."/>
            <person name="Li G."/>
            <person name="Dong C."/>
            <person name="Wang J."/>
            <person name="Liao Y."/>
            <person name="Shao Z."/>
        </authorList>
    </citation>
    <scope>NUCLEOTIDE SEQUENCE [LARGE SCALE GENOMIC DNA]</scope>
    <source>
        <strain evidence="1 2">SCH89</strain>
    </source>
</reference>
<dbReference type="OrthoDB" id="9803941at2"/>
<organism evidence="1 2">
    <name type="scientific">Hyphomonas oceanitis SCH89</name>
    <dbReference type="NCBI Taxonomy" id="1280953"/>
    <lineage>
        <taxon>Bacteria</taxon>
        <taxon>Pseudomonadati</taxon>
        <taxon>Pseudomonadota</taxon>
        <taxon>Alphaproteobacteria</taxon>
        <taxon>Hyphomonadales</taxon>
        <taxon>Hyphomonadaceae</taxon>
        <taxon>Hyphomonas</taxon>
    </lineage>
</organism>
<dbReference type="RefSeq" id="WP_035538345.1">
    <property type="nucleotide sequence ID" value="NZ_ARYL01000014.1"/>
</dbReference>
<dbReference type="STRING" id="1280953.HOC_10789"/>
<accession>A0A059G6N8</accession>
<dbReference type="PATRIC" id="fig|1280953.3.peg.2177"/>
<comment type="caution">
    <text evidence="1">The sequence shown here is derived from an EMBL/GenBank/DDBJ whole genome shotgun (WGS) entry which is preliminary data.</text>
</comment>
<dbReference type="Proteomes" id="UP000024942">
    <property type="component" value="Unassembled WGS sequence"/>
</dbReference>
<sequence length="147" mass="16493">MKHRLIAYVGGELHSKVVAAGSKPGQSQSAVIEMALKAYFSLALDHARESGMIRRQDDILRALARIERDQQAHMEMTDLVAWYELLFSPPMTDEQIHAAIAATKKRHAQFRKAVQDRLGSGRRLLGEALADAVFSEDDFVSMQDTRQ</sequence>
<gene>
    <name evidence="1" type="ORF">HOC_10789</name>
</gene>
<dbReference type="AlphaFoldDB" id="A0A059G6N8"/>
<evidence type="ECO:0000313" key="1">
    <source>
        <dbReference type="EMBL" id="KDA02476.1"/>
    </source>
</evidence>